<dbReference type="Pfam" id="PF07727">
    <property type="entry name" value="RVT_2"/>
    <property type="match status" value="1"/>
</dbReference>
<comment type="caution">
    <text evidence="2">The sequence shown here is derived from an EMBL/GenBank/DDBJ whole genome shotgun (WGS) entry which is preliminary data.</text>
</comment>
<evidence type="ECO:0000313" key="2">
    <source>
        <dbReference type="EMBL" id="MBW0471680.1"/>
    </source>
</evidence>
<dbReference type="InterPro" id="IPR013103">
    <property type="entry name" value="RVT_2"/>
</dbReference>
<evidence type="ECO:0000313" key="3">
    <source>
        <dbReference type="Proteomes" id="UP000765509"/>
    </source>
</evidence>
<sequence length="238" mass="27704">MSWVLKIKHNCLNEVVEHKDRLCAQGMDFDKTYSTTGRLNLLFTLIAFSANIGLHFHQIDVNSAFLNSPLSETVFLSIPEELFQNQQKLCLRLNKAIHWLKQVPLSWYQCLKDLLIKKKFSPCNLDPCVSYCKGENPAWLYIHFDYIAIFGKNFDYFKHNIAKEFKVKEIGVAYLMLGIKIRKCETHFSLHQKHFTDSLFHLYNMDNCNPVSKPLIPNENLTSAINEEEVKFRALGIN</sequence>
<dbReference type="Proteomes" id="UP000765509">
    <property type="component" value="Unassembled WGS sequence"/>
</dbReference>
<name>A0A9Q3BV24_9BASI</name>
<keyword evidence="3" id="KW-1185">Reference proteome</keyword>
<gene>
    <name evidence="2" type="ORF">O181_011395</name>
</gene>
<accession>A0A9Q3BV24</accession>
<evidence type="ECO:0000259" key="1">
    <source>
        <dbReference type="Pfam" id="PF07727"/>
    </source>
</evidence>
<protein>
    <recommendedName>
        <fullName evidence="1">Reverse transcriptase Ty1/copia-type domain-containing protein</fullName>
    </recommendedName>
</protein>
<proteinExistence type="predicted"/>
<dbReference type="AlphaFoldDB" id="A0A9Q3BV24"/>
<dbReference type="EMBL" id="AVOT02002832">
    <property type="protein sequence ID" value="MBW0471680.1"/>
    <property type="molecule type" value="Genomic_DNA"/>
</dbReference>
<reference evidence="2" key="1">
    <citation type="submission" date="2021-03" db="EMBL/GenBank/DDBJ databases">
        <title>Draft genome sequence of rust myrtle Austropuccinia psidii MF-1, a brazilian biotype.</title>
        <authorList>
            <person name="Quecine M.C."/>
            <person name="Pachon D.M.R."/>
            <person name="Bonatelli M.L."/>
            <person name="Correr F.H."/>
            <person name="Franceschini L.M."/>
            <person name="Leite T.F."/>
            <person name="Margarido G.R.A."/>
            <person name="Almeida C.A."/>
            <person name="Ferrarezi J.A."/>
            <person name="Labate C.A."/>
        </authorList>
    </citation>
    <scope>NUCLEOTIDE SEQUENCE</scope>
    <source>
        <strain evidence="2">MF-1</strain>
    </source>
</reference>
<feature type="domain" description="Reverse transcriptase Ty1/copia-type" evidence="1">
    <location>
        <begin position="2"/>
        <end position="216"/>
    </location>
</feature>
<dbReference type="OrthoDB" id="3344688at2759"/>
<organism evidence="2 3">
    <name type="scientific">Austropuccinia psidii MF-1</name>
    <dbReference type="NCBI Taxonomy" id="1389203"/>
    <lineage>
        <taxon>Eukaryota</taxon>
        <taxon>Fungi</taxon>
        <taxon>Dikarya</taxon>
        <taxon>Basidiomycota</taxon>
        <taxon>Pucciniomycotina</taxon>
        <taxon>Pucciniomycetes</taxon>
        <taxon>Pucciniales</taxon>
        <taxon>Sphaerophragmiaceae</taxon>
        <taxon>Austropuccinia</taxon>
    </lineage>
</organism>